<evidence type="ECO:0000256" key="5">
    <source>
        <dbReference type="ARBA" id="ARBA00022512"/>
    </source>
</evidence>
<evidence type="ECO:0000256" key="1">
    <source>
        <dbReference type="ARBA" id="ARBA00004191"/>
    </source>
</evidence>
<dbReference type="SUPFAM" id="SSF51126">
    <property type="entry name" value="Pectin lyase-like"/>
    <property type="match status" value="1"/>
</dbReference>
<keyword evidence="8 12" id="KW-0378">Hydrolase</keyword>
<protein>
    <recommendedName>
        <fullName evidence="4 12">Pectinesterase</fullName>
        <ecNumber evidence="4 12">3.1.1.11</ecNumber>
    </recommendedName>
</protein>
<evidence type="ECO:0000256" key="3">
    <source>
        <dbReference type="ARBA" id="ARBA00008891"/>
    </source>
</evidence>
<comment type="pathway">
    <text evidence="2 12">Glycan metabolism; pectin degradation; 2-dehydro-3-deoxy-D-gluconate from pectin: step 1/5.</text>
</comment>
<dbReference type="GO" id="GO:0042545">
    <property type="term" value="P:cell wall modification"/>
    <property type="evidence" value="ECO:0007669"/>
    <property type="project" value="UniProtKB-UniRule"/>
</dbReference>
<evidence type="ECO:0000256" key="10">
    <source>
        <dbReference type="ARBA" id="ARBA00047928"/>
    </source>
</evidence>
<evidence type="ECO:0000259" key="13">
    <source>
        <dbReference type="Pfam" id="PF01095"/>
    </source>
</evidence>
<feature type="active site" evidence="11">
    <location>
        <position position="207"/>
    </location>
</feature>
<comment type="catalytic activity">
    <reaction evidence="10 12">
        <text>[(1-&gt;4)-alpha-D-galacturonosyl methyl ester](n) + n H2O = [(1-&gt;4)-alpha-D-galacturonosyl](n) + n methanol + n H(+)</text>
        <dbReference type="Rhea" id="RHEA:22380"/>
        <dbReference type="Rhea" id="RHEA-COMP:14570"/>
        <dbReference type="Rhea" id="RHEA-COMP:14573"/>
        <dbReference type="ChEBI" id="CHEBI:15377"/>
        <dbReference type="ChEBI" id="CHEBI:15378"/>
        <dbReference type="ChEBI" id="CHEBI:17790"/>
        <dbReference type="ChEBI" id="CHEBI:140522"/>
        <dbReference type="ChEBI" id="CHEBI:140523"/>
        <dbReference type="EC" id="3.1.1.11"/>
    </reaction>
</comment>
<feature type="chain" id="PRO_5041783303" description="Pectinesterase" evidence="12">
    <location>
        <begin position="24"/>
        <end position="344"/>
    </location>
</feature>
<dbReference type="GO" id="GO:0030599">
    <property type="term" value="F:pectinesterase activity"/>
    <property type="evidence" value="ECO:0007669"/>
    <property type="project" value="UniProtKB-UniRule"/>
</dbReference>
<feature type="signal peptide" evidence="12">
    <location>
        <begin position="1"/>
        <end position="23"/>
    </location>
</feature>
<evidence type="ECO:0000313" key="15">
    <source>
        <dbReference type="Proteomes" id="UP001289374"/>
    </source>
</evidence>
<keyword evidence="9 12" id="KW-0063">Aspartyl esterase</keyword>
<dbReference type="EC" id="3.1.1.11" evidence="4 12"/>
<reference evidence="14" key="2">
    <citation type="journal article" date="2024" name="Plant">
        <title>Genomic evolution and insights into agronomic trait innovations of Sesamum species.</title>
        <authorList>
            <person name="Miao H."/>
            <person name="Wang L."/>
            <person name="Qu L."/>
            <person name="Liu H."/>
            <person name="Sun Y."/>
            <person name="Le M."/>
            <person name="Wang Q."/>
            <person name="Wei S."/>
            <person name="Zheng Y."/>
            <person name="Lin W."/>
            <person name="Duan Y."/>
            <person name="Cao H."/>
            <person name="Xiong S."/>
            <person name="Wang X."/>
            <person name="Wei L."/>
            <person name="Li C."/>
            <person name="Ma Q."/>
            <person name="Ju M."/>
            <person name="Zhao R."/>
            <person name="Li G."/>
            <person name="Mu C."/>
            <person name="Tian Q."/>
            <person name="Mei H."/>
            <person name="Zhang T."/>
            <person name="Gao T."/>
            <person name="Zhang H."/>
        </authorList>
    </citation>
    <scope>NUCLEOTIDE SEQUENCE</scope>
    <source>
        <strain evidence="14">K16</strain>
    </source>
</reference>
<dbReference type="PANTHER" id="PTHR31321:SF31">
    <property type="entry name" value="PECTINESTERASE QRT1"/>
    <property type="match status" value="1"/>
</dbReference>
<keyword evidence="15" id="KW-1185">Reference proteome</keyword>
<keyword evidence="7 12" id="KW-0732">Signal</keyword>
<dbReference type="InterPro" id="IPR000070">
    <property type="entry name" value="Pectinesterase_cat"/>
</dbReference>
<keyword evidence="5" id="KW-0134">Cell wall</keyword>
<dbReference type="InterPro" id="IPR033131">
    <property type="entry name" value="Pectinesterase_Asp_AS"/>
</dbReference>
<evidence type="ECO:0000256" key="2">
    <source>
        <dbReference type="ARBA" id="ARBA00005184"/>
    </source>
</evidence>
<evidence type="ECO:0000256" key="6">
    <source>
        <dbReference type="ARBA" id="ARBA00022525"/>
    </source>
</evidence>
<name>A0AAE2BIR6_9LAMI</name>
<dbReference type="EMBL" id="JACGWL010000015">
    <property type="protein sequence ID" value="KAK4386912.1"/>
    <property type="molecule type" value="Genomic_DNA"/>
</dbReference>
<evidence type="ECO:0000256" key="12">
    <source>
        <dbReference type="RuleBase" id="RU000589"/>
    </source>
</evidence>
<sequence>MNILGGLSVVIVVVWTGSEVGFGQYCDGNYITWDDLKVDSSSNGVIVVDKSGGGDSDTVQGAVDMVPENSAQRVKIHILPGVYSEKVHIPKSKPYISFIGDQYKATETVITWQDKASDDDGNGGQIGTWNSSSVIVESDYFCAAGITFQAFIEPLSRSLNGYQAVALRIAGDKAVFYKVRFLGSQDTLLDETGAHYFYQCFIQGSTDFIFGNGRSLYQECTLSVVENAYAIAAQSRNSADDDSGFSFVNCTIGGTGPVYLGRAWGDYSRVIYSYTELDIDIKTEGWTDLGVPSEHNTVVLGEYECRGKGADTGGRVGWSKGLSYEEAKPYLDSKFISGDLWLKL</sequence>
<gene>
    <name evidence="14" type="ORF">Sango_2561800</name>
</gene>
<dbReference type="GO" id="GO:0045490">
    <property type="term" value="P:pectin catabolic process"/>
    <property type="evidence" value="ECO:0007669"/>
    <property type="project" value="UniProtKB-UniRule"/>
</dbReference>
<evidence type="ECO:0000256" key="11">
    <source>
        <dbReference type="PROSITE-ProRule" id="PRU10040"/>
    </source>
</evidence>
<dbReference type="InterPro" id="IPR011050">
    <property type="entry name" value="Pectin_lyase_fold/virulence"/>
</dbReference>
<feature type="domain" description="Pectinesterase catalytic" evidence="13">
    <location>
        <begin position="46"/>
        <end position="339"/>
    </location>
</feature>
<reference evidence="14" key="1">
    <citation type="submission" date="2020-06" db="EMBL/GenBank/DDBJ databases">
        <authorList>
            <person name="Li T."/>
            <person name="Hu X."/>
            <person name="Zhang T."/>
            <person name="Song X."/>
            <person name="Zhang H."/>
            <person name="Dai N."/>
            <person name="Sheng W."/>
            <person name="Hou X."/>
            <person name="Wei L."/>
        </authorList>
    </citation>
    <scope>NUCLEOTIDE SEQUENCE</scope>
    <source>
        <strain evidence="14">K16</strain>
        <tissue evidence="14">Leaf</tissue>
    </source>
</reference>
<accession>A0AAE2BIR6</accession>
<dbReference type="AlphaFoldDB" id="A0AAE2BIR6"/>
<comment type="similarity">
    <text evidence="3">Belongs to the pectinesterase family.</text>
</comment>
<dbReference type="Gene3D" id="2.160.20.10">
    <property type="entry name" value="Single-stranded right-handed beta-helix, Pectin lyase-like"/>
    <property type="match status" value="1"/>
</dbReference>
<dbReference type="PROSITE" id="PS00503">
    <property type="entry name" value="PECTINESTERASE_2"/>
    <property type="match status" value="1"/>
</dbReference>
<dbReference type="Pfam" id="PF01095">
    <property type="entry name" value="Pectinesterase"/>
    <property type="match status" value="1"/>
</dbReference>
<evidence type="ECO:0000256" key="8">
    <source>
        <dbReference type="ARBA" id="ARBA00022801"/>
    </source>
</evidence>
<evidence type="ECO:0000256" key="7">
    <source>
        <dbReference type="ARBA" id="ARBA00022729"/>
    </source>
</evidence>
<dbReference type="FunFam" id="2.160.20.10:FF:000008">
    <property type="entry name" value="Pectinesterase"/>
    <property type="match status" value="1"/>
</dbReference>
<dbReference type="PANTHER" id="PTHR31321">
    <property type="entry name" value="ACYL-COA THIOESTER HYDROLASE YBHC-RELATED"/>
    <property type="match status" value="1"/>
</dbReference>
<dbReference type="Proteomes" id="UP001289374">
    <property type="component" value="Unassembled WGS sequence"/>
</dbReference>
<proteinExistence type="inferred from homology"/>
<keyword evidence="6" id="KW-0964">Secreted</keyword>
<organism evidence="14 15">
    <name type="scientific">Sesamum angolense</name>
    <dbReference type="NCBI Taxonomy" id="2727404"/>
    <lineage>
        <taxon>Eukaryota</taxon>
        <taxon>Viridiplantae</taxon>
        <taxon>Streptophyta</taxon>
        <taxon>Embryophyta</taxon>
        <taxon>Tracheophyta</taxon>
        <taxon>Spermatophyta</taxon>
        <taxon>Magnoliopsida</taxon>
        <taxon>eudicotyledons</taxon>
        <taxon>Gunneridae</taxon>
        <taxon>Pentapetalae</taxon>
        <taxon>asterids</taxon>
        <taxon>lamiids</taxon>
        <taxon>Lamiales</taxon>
        <taxon>Pedaliaceae</taxon>
        <taxon>Sesamum</taxon>
    </lineage>
</organism>
<comment type="caution">
    <text evidence="14">The sequence shown here is derived from an EMBL/GenBank/DDBJ whole genome shotgun (WGS) entry which is preliminary data.</text>
</comment>
<dbReference type="InterPro" id="IPR012334">
    <property type="entry name" value="Pectin_lyas_fold"/>
</dbReference>
<evidence type="ECO:0000256" key="9">
    <source>
        <dbReference type="ARBA" id="ARBA00023085"/>
    </source>
</evidence>
<evidence type="ECO:0000256" key="4">
    <source>
        <dbReference type="ARBA" id="ARBA00013229"/>
    </source>
</evidence>
<evidence type="ECO:0000313" key="14">
    <source>
        <dbReference type="EMBL" id="KAK4386912.1"/>
    </source>
</evidence>
<comment type="subcellular location">
    <subcellularLocation>
        <location evidence="1">Secreted</location>
        <location evidence="1">Cell wall</location>
    </subcellularLocation>
</comment>